<name>A0A0E9Q9C5_ANGAN</name>
<proteinExistence type="predicted"/>
<protein>
    <submittedName>
        <fullName evidence="2">Uncharacterized protein</fullName>
    </submittedName>
</protein>
<feature type="region of interest" description="Disordered" evidence="1">
    <location>
        <begin position="1"/>
        <end position="89"/>
    </location>
</feature>
<evidence type="ECO:0000256" key="1">
    <source>
        <dbReference type="SAM" id="MobiDB-lite"/>
    </source>
</evidence>
<accession>A0A0E9Q9C5</accession>
<evidence type="ECO:0000313" key="2">
    <source>
        <dbReference type="EMBL" id="JAH12930.1"/>
    </source>
</evidence>
<dbReference type="EMBL" id="GBXM01095647">
    <property type="protein sequence ID" value="JAH12930.1"/>
    <property type="molecule type" value="Transcribed_RNA"/>
</dbReference>
<organism evidence="2">
    <name type="scientific">Anguilla anguilla</name>
    <name type="common">European freshwater eel</name>
    <name type="synonym">Muraena anguilla</name>
    <dbReference type="NCBI Taxonomy" id="7936"/>
    <lineage>
        <taxon>Eukaryota</taxon>
        <taxon>Metazoa</taxon>
        <taxon>Chordata</taxon>
        <taxon>Craniata</taxon>
        <taxon>Vertebrata</taxon>
        <taxon>Euteleostomi</taxon>
        <taxon>Actinopterygii</taxon>
        <taxon>Neopterygii</taxon>
        <taxon>Teleostei</taxon>
        <taxon>Anguilliformes</taxon>
        <taxon>Anguillidae</taxon>
        <taxon>Anguilla</taxon>
    </lineage>
</organism>
<reference evidence="2" key="1">
    <citation type="submission" date="2014-11" db="EMBL/GenBank/DDBJ databases">
        <authorList>
            <person name="Amaro Gonzalez C."/>
        </authorList>
    </citation>
    <scope>NUCLEOTIDE SEQUENCE</scope>
</reference>
<reference evidence="2" key="2">
    <citation type="journal article" date="2015" name="Fish Shellfish Immunol.">
        <title>Early steps in the European eel (Anguilla anguilla)-Vibrio vulnificus interaction in the gills: Role of the RtxA13 toxin.</title>
        <authorList>
            <person name="Callol A."/>
            <person name="Pajuelo D."/>
            <person name="Ebbesson L."/>
            <person name="Teles M."/>
            <person name="MacKenzie S."/>
            <person name="Amaro C."/>
        </authorList>
    </citation>
    <scope>NUCLEOTIDE SEQUENCE</scope>
</reference>
<sequence length="89" mass="9597">MCAQSNSFHPIHNGCPSCPMPPSTESTQTTPPSLLSSKTGTPFPPNSSASPTLCHGVKITSSISMLPKQRNAYQPTNTPHHNHNTWRDS</sequence>
<feature type="compositionally biased region" description="Low complexity" evidence="1">
    <location>
        <begin position="23"/>
        <end position="41"/>
    </location>
</feature>
<feature type="compositionally biased region" description="Basic residues" evidence="1">
    <location>
        <begin position="80"/>
        <end position="89"/>
    </location>
</feature>
<dbReference type="AlphaFoldDB" id="A0A0E9Q9C5"/>